<name>A0A087HK74_ARAAL</name>
<dbReference type="SUPFAM" id="SSF101941">
    <property type="entry name" value="NAC domain"/>
    <property type="match status" value="1"/>
</dbReference>
<keyword evidence="5" id="KW-0539">Nucleus</keyword>
<dbReference type="GO" id="GO:0005634">
    <property type="term" value="C:nucleus"/>
    <property type="evidence" value="ECO:0007669"/>
    <property type="project" value="UniProtKB-SubCell"/>
</dbReference>
<dbReference type="PROSITE" id="PS51005">
    <property type="entry name" value="NAC"/>
    <property type="match status" value="1"/>
</dbReference>
<feature type="compositionally biased region" description="Polar residues" evidence="6">
    <location>
        <begin position="280"/>
        <end position="300"/>
    </location>
</feature>
<dbReference type="InterPro" id="IPR003441">
    <property type="entry name" value="NAC-dom"/>
</dbReference>
<feature type="compositionally biased region" description="Polar residues" evidence="6">
    <location>
        <begin position="169"/>
        <end position="182"/>
    </location>
</feature>
<protein>
    <recommendedName>
        <fullName evidence="7">NAC domain-containing protein</fullName>
    </recommendedName>
</protein>
<keyword evidence="3" id="KW-0238">DNA-binding</keyword>
<dbReference type="Pfam" id="PF02365">
    <property type="entry name" value="NAM"/>
    <property type="match status" value="1"/>
</dbReference>
<evidence type="ECO:0000256" key="5">
    <source>
        <dbReference type="ARBA" id="ARBA00023242"/>
    </source>
</evidence>
<feature type="region of interest" description="Disordered" evidence="6">
    <location>
        <begin position="276"/>
        <end position="334"/>
    </location>
</feature>
<sequence>MVNPVVGFRFRPTDEEILKDYLRPKNLDNNTNHVDRVFNTINISSFDPWELRDQSIMKSEDQVWCFFGRKENKYNRGDRQIRKTKSGYWKKTGKPTEIKRKNGEKIGEKWVLVFHMSNKKKTKWVMHEYHLFSPDQVMMTYTVCKVKFKGEASEISSPPTGEIEHNHSDITQMNSSRGLSTGSEVGTAFECLQSQEIEIPPQFSGLPDVFEETQLTYDAMHKDISNMSTDGFNNLLNDDAYEQRKVMFMQENRSNHGPKKPITGVFIGYSSDDDDDDDISATTGSIQTSTTCDDSFGSSNHRVDQLTDLQESPNSTIKSSQNVDHTPSQETKILGQEKTKNKRAGFFYRIIQRLIKKIQLCTSI</sequence>
<keyword evidence="2" id="KW-0805">Transcription regulation</keyword>
<feature type="region of interest" description="Disordered" evidence="6">
    <location>
        <begin position="154"/>
        <end position="182"/>
    </location>
</feature>
<dbReference type="AlphaFoldDB" id="A0A087HK74"/>
<reference evidence="9" key="1">
    <citation type="journal article" date="2015" name="Nat. Plants">
        <title>Genome expansion of Arabis alpina linked with retrotransposition and reduced symmetric DNA methylation.</title>
        <authorList>
            <person name="Willing E.M."/>
            <person name="Rawat V."/>
            <person name="Mandakova T."/>
            <person name="Maumus F."/>
            <person name="James G.V."/>
            <person name="Nordstroem K.J."/>
            <person name="Becker C."/>
            <person name="Warthmann N."/>
            <person name="Chica C."/>
            <person name="Szarzynska B."/>
            <person name="Zytnicki M."/>
            <person name="Albani M.C."/>
            <person name="Kiefer C."/>
            <person name="Bergonzi S."/>
            <person name="Castaings L."/>
            <person name="Mateos J.L."/>
            <person name="Berns M.C."/>
            <person name="Bujdoso N."/>
            <person name="Piofczyk T."/>
            <person name="de Lorenzo L."/>
            <person name="Barrero-Sicilia C."/>
            <person name="Mateos I."/>
            <person name="Piednoel M."/>
            <person name="Hagmann J."/>
            <person name="Chen-Min-Tao R."/>
            <person name="Iglesias-Fernandez R."/>
            <person name="Schuster S.C."/>
            <person name="Alonso-Blanco C."/>
            <person name="Roudier F."/>
            <person name="Carbonero P."/>
            <person name="Paz-Ares J."/>
            <person name="Davis S.J."/>
            <person name="Pecinka A."/>
            <person name="Quesneville H."/>
            <person name="Colot V."/>
            <person name="Lysak M.A."/>
            <person name="Weigel D."/>
            <person name="Coupland G."/>
            <person name="Schneeberger K."/>
        </authorList>
    </citation>
    <scope>NUCLEOTIDE SEQUENCE [LARGE SCALE GENOMIC DNA]</scope>
    <source>
        <strain evidence="9">cv. Pajares</strain>
    </source>
</reference>
<evidence type="ECO:0000256" key="2">
    <source>
        <dbReference type="ARBA" id="ARBA00023015"/>
    </source>
</evidence>
<dbReference type="InterPro" id="IPR036093">
    <property type="entry name" value="NAC_dom_sf"/>
</dbReference>
<feature type="domain" description="NAC" evidence="7">
    <location>
        <begin position="4"/>
        <end position="149"/>
    </location>
</feature>
<dbReference type="GO" id="GO:0006355">
    <property type="term" value="P:regulation of DNA-templated transcription"/>
    <property type="evidence" value="ECO:0007669"/>
    <property type="project" value="InterPro"/>
</dbReference>
<dbReference type="Gene3D" id="2.170.150.80">
    <property type="entry name" value="NAC domain"/>
    <property type="match status" value="1"/>
</dbReference>
<dbReference type="Proteomes" id="UP000029120">
    <property type="component" value="Chromosome 1"/>
</dbReference>
<evidence type="ECO:0000256" key="4">
    <source>
        <dbReference type="ARBA" id="ARBA00023163"/>
    </source>
</evidence>
<gene>
    <name evidence="8" type="ordered locus">AALP_Aa1g005900</name>
</gene>
<proteinExistence type="predicted"/>
<organism evidence="8 9">
    <name type="scientific">Arabis alpina</name>
    <name type="common">Alpine rock-cress</name>
    <dbReference type="NCBI Taxonomy" id="50452"/>
    <lineage>
        <taxon>Eukaryota</taxon>
        <taxon>Viridiplantae</taxon>
        <taxon>Streptophyta</taxon>
        <taxon>Embryophyta</taxon>
        <taxon>Tracheophyta</taxon>
        <taxon>Spermatophyta</taxon>
        <taxon>Magnoliopsida</taxon>
        <taxon>eudicotyledons</taxon>
        <taxon>Gunneridae</taxon>
        <taxon>Pentapetalae</taxon>
        <taxon>rosids</taxon>
        <taxon>malvids</taxon>
        <taxon>Brassicales</taxon>
        <taxon>Brassicaceae</taxon>
        <taxon>Arabideae</taxon>
        <taxon>Arabis</taxon>
    </lineage>
</organism>
<dbReference type="Gramene" id="KFK42526">
    <property type="protein sequence ID" value="KFK42526"/>
    <property type="gene ID" value="AALP_AA1G005900"/>
</dbReference>
<dbReference type="PANTHER" id="PTHR31989">
    <property type="entry name" value="NAC DOMAIN-CONTAINING PROTEIN 82-RELATED"/>
    <property type="match status" value="1"/>
</dbReference>
<keyword evidence="9" id="KW-1185">Reference proteome</keyword>
<evidence type="ECO:0000259" key="7">
    <source>
        <dbReference type="PROSITE" id="PS51005"/>
    </source>
</evidence>
<evidence type="ECO:0000313" key="8">
    <source>
        <dbReference type="EMBL" id="KFK42526.1"/>
    </source>
</evidence>
<evidence type="ECO:0000256" key="3">
    <source>
        <dbReference type="ARBA" id="ARBA00023125"/>
    </source>
</evidence>
<dbReference type="OrthoDB" id="1027299at2759"/>
<dbReference type="OMA" id="AMHEYHA"/>
<keyword evidence="4" id="KW-0804">Transcription</keyword>
<dbReference type="EMBL" id="CM002869">
    <property type="protein sequence ID" value="KFK42526.1"/>
    <property type="molecule type" value="Genomic_DNA"/>
</dbReference>
<dbReference type="GO" id="GO:0003677">
    <property type="term" value="F:DNA binding"/>
    <property type="evidence" value="ECO:0007669"/>
    <property type="project" value="UniProtKB-KW"/>
</dbReference>
<evidence type="ECO:0000256" key="6">
    <source>
        <dbReference type="SAM" id="MobiDB-lite"/>
    </source>
</evidence>
<evidence type="ECO:0000256" key="1">
    <source>
        <dbReference type="ARBA" id="ARBA00004123"/>
    </source>
</evidence>
<feature type="compositionally biased region" description="Polar residues" evidence="6">
    <location>
        <begin position="307"/>
        <end position="331"/>
    </location>
</feature>
<evidence type="ECO:0000313" key="9">
    <source>
        <dbReference type="Proteomes" id="UP000029120"/>
    </source>
</evidence>
<accession>A0A087HK74</accession>
<comment type="subcellular location">
    <subcellularLocation>
        <location evidence="1">Nucleus</location>
    </subcellularLocation>
</comment>